<evidence type="ECO:0000313" key="1">
    <source>
        <dbReference type="EMBL" id="QHS78522.1"/>
    </source>
</evidence>
<reference evidence="1" key="1">
    <citation type="journal article" date="2020" name="Nature">
        <title>Giant virus diversity and host interactions through global metagenomics.</title>
        <authorList>
            <person name="Schulz F."/>
            <person name="Roux S."/>
            <person name="Paez-Espino D."/>
            <person name="Jungbluth S."/>
            <person name="Walsh D.A."/>
            <person name="Denef V.J."/>
            <person name="McMahon K.D."/>
            <person name="Konstantinidis K.T."/>
            <person name="Eloe-Fadrosh E.A."/>
            <person name="Kyrpides N.C."/>
            <person name="Woyke T."/>
        </authorList>
    </citation>
    <scope>NUCLEOTIDE SEQUENCE</scope>
    <source>
        <strain evidence="1">GVMAG-S-1021933-23</strain>
    </source>
</reference>
<dbReference type="EMBL" id="MN740598">
    <property type="protein sequence ID" value="QHS78522.1"/>
    <property type="molecule type" value="Genomic_DNA"/>
</dbReference>
<accession>A0A6C0AFN3</accession>
<organism evidence="1">
    <name type="scientific">viral metagenome</name>
    <dbReference type="NCBI Taxonomy" id="1070528"/>
    <lineage>
        <taxon>unclassified sequences</taxon>
        <taxon>metagenomes</taxon>
        <taxon>organismal metagenomes</taxon>
    </lineage>
</organism>
<name>A0A6C0AFN3_9ZZZZ</name>
<proteinExistence type="predicted"/>
<protein>
    <submittedName>
        <fullName evidence="1">Uncharacterized protein</fullName>
    </submittedName>
</protein>
<dbReference type="AlphaFoldDB" id="A0A6C0AFN3"/>
<sequence>MKNKKFFISGKNKMDLQELKNALQIFSTEELYPKKYIYLLKLIKNVYEIDVGLELFEYNKNLSKLKKMSQEINFLSEWGTFYNSKNAWNSTYLKYLSKFNNNKNLLKEIASKNKDINSTFIKNSNINSILRYDTGYYFLLTKNKNNYKLECKYNILTFLSAFINREIDIDDTITFGDCRKININRSYY</sequence>